<name>A0A4U0X9K5_9PEZI</name>
<keyword evidence="2" id="KW-0521">NADP</keyword>
<comment type="similarity">
    <text evidence="1 4">Belongs to the short-chain dehydrogenases/reductases (SDR) family.</text>
</comment>
<accession>A0A4U0X9K5</accession>
<gene>
    <name evidence="5" type="ORF">B0A49_04546</name>
</gene>
<dbReference type="AlphaFoldDB" id="A0A4U0X9K5"/>
<dbReference type="InterPro" id="IPR036291">
    <property type="entry name" value="NAD(P)-bd_dom_sf"/>
</dbReference>
<dbReference type="STRING" id="331657.A0A4U0X9K5"/>
<sequence length="290" mass="31192">MSYNRVAAVTGANKGIGLAIVRNLALQYPKSPYHDGPFLIYLTARDQNRGEQALQSLHSDSELKRAKVLAQDGGDATIRYHQLDISDTGSITAFADYLKKEHPEGIDFVINNAGIAMQGFDNNVVKETLHCNYYGTLTATQAFLPLLKSNGRLVNVSSMSGKLNKYTPALRDRFLSAAATSPAAVTSLMEAFETAVAAGNEKEHGWPSAAYAVSKAGVTAMTKAVALEEKKRGRGVLVNACCPGYVKTDMTRGGGSKTVDEGARTPVMLALEDVGGVTGQFWQNEKVIEW</sequence>
<protein>
    <recommendedName>
        <fullName evidence="7">Carbonyl reductase [NADPH] 1</fullName>
    </recommendedName>
</protein>
<dbReference type="Proteomes" id="UP000308768">
    <property type="component" value="Unassembled WGS sequence"/>
</dbReference>
<dbReference type="PROSITE" id="PS00061">
    <property type="entry name" value="ADH_SHORT"/>
    <property type="match status" value="1"/>
</dbReference>
<evidence type="ECO:0000256" key="2">
    <source>
        <dbReference type="ARBA" id="ARBA00022857"/>
    </source>
</evidence>
<proteinExistence type="inferred from homology"/>
<comment type="caution">
    <text evidence="5">The sequence shown here is derived from an EMBL/GenBank/DDBJ whole genome shotgun (WGS) entry which is preliminary data.</text>
</comment>
<dbReference type="PRINTS" id="PR00081">
    <property type="entry name" value="GDHRDH"/>
</dbReference>
<dbReference type="OrthoDB" id="1933717at2759"/>
<reference evidence="5 6" key="1">
    <citation type="submission" date="2017-03" db="EMBL/GenBank/DDBJ databases">
        <title>Genomes of endolithic fungi from Antarctica.</title>
        <authorList>
            <person name="Coleine C."/>
            <person name="Masonjones S."/>
            <person name="Stajich J.E."/>
        </authorList>
    </citation>
    <scope>NUCLEOTIDE SEQUENCE [LARGE SCALE GENOMIC DNA]</scope>
    <source>
        <strain evidence="5 6">CCFEE 5187</strain>
    </source>
</reference>
<evidence type="ECO:0000256" key="4">
    <source>
        <dbReference type="RuleBase" id="RU000363"/>
    </source>
</evidence>
<dbReference type="Pfam" id="PF00106">
    <property type="entry name" value="adh_short"/>
    <property type="match status" value="2"/>
</dbReference>
<evidence type="ECO:0000313" key="5">
    <source>
        <dbReference type="EMBL" id="TKA73300.1"/>
    </source>
</evidence>
<dbReference type="EMBL" id="NAJN01000442">
    <property type="protein sequence ID" value="TKA73300.1"/>
    <property type="molecule type" value="Genomic_DNA"/>
</dbReference>
<dbReference type="GO" id="GO:0016491">
    <property type="term" value="F:oxidoreductase activity"/>
    <property type="evidence" value="ECO:0007669"/>
    <property type="project" value="UniProtKB-KW"/>
</dbReference>
<dbReference type="InterPro" id="IPR002347">
    <property type="entry name" value="SDR_fam"/>
</dbReference>
<evidence type="ECO:0000256" key="1">
    <source>
        <dbReference type="ARBA" id="ARBA00006484"/>
    </source>
</evidence>
<dbReference type="PANTHER" id="PTHR43963:SF6">
    <property type="entry name" value="CHAIN DEHYDROGENASE FAMILY PROTEIN, PUTATIVE (AFU_ORTHOLOGUE AFUA_3G15350)-RELATED"/>
    <property type="match status" value="1"/>
</dbReference>
<dbReference type="PRINTS" id="PR00080">
    <property type="entry name" value="SDRFAMILY"/>
</dbReference>
<dbReference type="Gene3D" id="3.40.50.720">
    <property type="entry name" value="NAD(P)-binding Rossmann-like Domain"/>
    <property type="match status" value="1"/>
</dbReference>
<dbReference type="SUPFAM" id="SSF51735">
    <property type="entry name" value="NAD(P)-binding Rossmann-fold domains"/>
    <property type="match status" value="1"/>
</dbReference>
<dbReference type="PANTHER" id="PTHR43963">
    <property type="entry name" value="CARBONYL REDUCTASE 1-RELATED"/>
    <property type="match status" value="1"/>
</dbReference>
<evidence type="ECO:0000313" key="6">
    <source>
        <dbReference type="Proteomes" id="UP000308768"/>
    </source>
</evidence>
<organism evidence="5 6">
    <name type="scientific">Cryomyces minteri</name>
    <dbReference type="NCBI Taxonomy" id="331657"/>
    <lineage>
        <taxon>Eukaryota</taxon>
        <taxon>Fungi</taxon>
        <taxon>Dikarya</taxon>
        <taxon>Ascomycota</taxon>
        <taxon>Pezizomycotina</taxon>
        <taxon>Dothideomycetes</taxon>
        <taxon>Dothideomycetes incertae sedis</taxon>
        <taxon>Cryomyces</taxon>
    </lineage>
</organism>
<dbReference type="InterPro" id="IPR020904">
    <property type="entry name" value="Sc_DH/Rdtase_CS"/>
</dbReference>
<keyword evidence="6" id="KW-1185">Reference proteome</keyword>
<evidence type="ECO:0008006" key="7">
    <source>
        <dbReference type="Google" id="ProtNLM"/>
    </source>
</evidence>
<evidence type="ECO:0000256" key="3">
    <source>
        <dbReference type="ARBA" id="ARBA00023002"/>
    </source>
</evidence>
<keyword evidence="3" id="KW-0560">Oxidoreductase</keyword>